<reference evidence="2" key="3">
    <citation type="journal article" date="2004" name="Mol. Biol. (Mosk.)">
        <title>The replication system of plasmids from Bacillus subtilis environmental isolates.</title>
        <authorList>
            <person name="Lagodich A.V."/>
            <person name="Shtaniuk Iu.V."/>
            <person name="Prozorov A.A."/>
            <person name="Titok M.A."/>
        </authorList>
    </citation>
    <scope>NUCLEOTIDE SEQUENCE</scope>
    <source>
        <strain evidence="2">72</strain>
        <plasmid evidence="2">pBS72</plasmid>
    </source>
</reference>
<evidence type="ECO:0000313" key="2">
    <source>
        <dbReference type="EMBL" id="APB62294.1"/>
    </source>
</evidence>
<reference evidence="2" key="4">
    <citation type="journal article" date="2006" name="Microbiology">
        <title>The replicative polymerases PolC and DnaE are required for theta replication of the Bacillus subtilis plasmid pBS72.</title>
        <authorList>
            <person name="Titok M."/>
            <person name="Suski C."/>
            <person name="Dalmais B."/>
            <person name="Ehrlich S.D."/>
            <person name="Janniere L."/>
        </authorList>
    </citation>
    <scope>NUCLEOTIDE SEQUENCE</scope>
    <source>
        <strain evidence="2">72</strain>
        <plasmid evidence="2">pBS72</plasmid>
    </source>
</reference>
<keyword evidence="1" id="KW-1133">Transmembrane helix</keyword>
<feature type="transmembrane region" description="Helical" evidence="1">
    <location>
        <begin position="206"/>
        <end position="228"/>
    </location>
</feature>
<feature type="transmembrane region" description="Helical" evidence="1">
    <location>
        <begin position="52"/>
        <end position="71"/>
    </location>
</feature>
<name>A0A1J0AKP0_BACIU</name>
<accession>A0A1J0AKP0</accession>
<proteinExistence type="predicted"/>
<sequence length="236" mass="27250">MKDLLFAKSQKVLLDMFKVKKGEFIIQNIICGIALAIPFLIISFLLKVPLLALGSPLLFMVGYRIPYLSLLGKKYHVDTIKYYSFPKFLRNFINFSETQGNVYKTFEAVLPYTENPIKDEVVKLMAKMNDPRCTLEDRREAFFDFGKFVGTPEAFLVINTISNFDQEGINREALEKLEDLVQNLQNNKTNEYIHNKVKAQEKFANVPIISGLCFTFFFTAIIIFYNFVEGFSQVQI</sequence>
<dbReference type="AlphaFoldDB" id="A0A1J0AKP0"/>
<reference evidence="2" key="5">
    <citation type="submission" date="2016-08" db="EMBL/GenBank/DDBJ databases">
        <authorList>
            <person name="Satsunkevich N.E."/>
            <person name="Valentovich L.N."/>
            <person name="Kolomiets E.I."/>
            <person name="Titok M.A."/>
        </authorList>
    </citation>
    <scope>NUCLEOTIDE SEQUENCE</scope>
    <source>
        <strain evidence="2">72</strain>
        <plasmid evidence="2">pBS72</plasmid>
    </source>
</reference>
<keyword evidence="2" id="KW-0614">Plasmid</keyword>
<evidence type="ECO:0000256" key="1">
    <source>
        <dbReference type="SAM" id="Phobius"/>
    </source>
</evidence>
<protein>
    <submittedName>
        <fullName evidence="2">Uncharacterized protein</fullName>
    </submittedName>
</protein>
<reference evidence="2" key="1">
    <citation type="journal article" date="2002" name="Mikrobiologiia">
        <title>Soil strain of Bacillus subtilis harboring a large plasmid that mediates high-frequency conjugal mobilization.</title>
        <authorList>
            <person name="Lotareva O.V."/>
            <person name="Poluektova E.U."/>
            <person name="Titok M.A."/>
            <person name="Prozorov A.A."/>
        </authorList>
    </citation>
    <scope>NUCLEOTIDE SEQUENCE</scope>
    <source>
        <strain evidence="2">72</strain>
        <plasmid evidence="2">pBS72</plasmid>
    </source>
</reference>
<reference evidence="2" key="2">
    <citation type="journal article" date="2003" name="Plasmid">
        <title>Bacillus subtilis soil isolates: plasmid replicon analysis and construction of a new theta-replicating vector.</title>
        <authorList>
            <person name="Titok M.A."/>
            <person name="Chapuis J."/>
            <person name="Selezneva Y.V."/>
            <person name="Lagodich A.V."/>
            <person name="Prokulevich V.A."/>
            <person name="Ehrlich S.D."/>
            <person name="Janniere L."/>
        </authorList>
    </citation>
    <scope>NUCLEOTIDE SEQUENCE</scope>
    <source>
        <strain evidence="2">72</strain>
        <plasmid evidence="2">pBS72</plasmid>
    </source>
</reference>
<keyword evidence="1" id="KW-0812">Transmembrane</keyword>
<feature type="transmembrane region" description="Helical" evidence="1">
    <location>
        <begin position="24"/>
        <end position="46"/>
    </location>
</feature>
<dbReference type="RefSeq" id="WP_069479552.1">
    <property type="nucleotide sequence ID" value="NZ_BSEE01000009.1"/>
</dbReference>
<organism evidence="2">
    <name type="scientific">Bacillus subtilis</name>
    <dbReference type="NCBI Taxonomy" id="1423"/>
    <lineage>
        <taxon>Bacteria</taxon>
        <taxon>Bacillati</taxon>
        <taxon>Bacillota</taxon>
        <taxon>Bacilli</taxon>
        <taxon>Bacillales</taxon>
        <taxon>Bacillaceae</taxon>
        <taxon>Bacillus</taxon>
    </lineage>
</organism>
<gene>
    <name evidence="2" type="ORF">pBS72_0250</name>
</gene>
<keyword evidence="1" id="KW-0472">Membrane</keyword>
<dbReference type="EMBL" id="KX711616">
    <property type="protein sequence ID" value="APB62294.1"/>
    <property type="molecule type" value="Genomic_DNA"/>
</dbReference>
<geneLocation type="plasmid" evidence="2">
    <name>pBS72</name>
</geneLocation>